<evidence type="ECO:0000313" key="10">
    <source>
        <dbReference type="Proteomes" id="UP000785625"/>
    </source>
</evidence>
<dbReference type="InterPro" id="IPR022263">
    <property type="entry name" value="KxYKxGKxW"/>
</dbReference>
<dbReference type="EMBL" id="JACJKU010000080">
    <property type="protein sequence ID" value="MBM6941204.1"/>
    <property type="molecule type" value="Genomic_DNA"/>
</dbReference>
<feature type="region of interest" description="Disordered" evidence="6">
    <location>
        <begin position="53"/>
        <end position="133"/>
    </location>
</feature>
<feature type="chain" id="PRO_5046188208" evidence="7">
    <location>
        <begin position="38"/>
        <end position="871"/>
    </location>
</feature>
<dbReference type="PANTHER" id="PTHR47359">
    <property type="entry name" value="PEPTIDOGLYCAN DL-ENDOPEPTIDASE CWLO"/>
    <property type="match status" value="1"/>
</dbReference>
<proteinExistence type="inferred from homology"/>
<keyword evidence="2" id="KW-0645">Protease</keyword>
<dbReference type="Proteomes" id="UP000785625">
    <property type="component" value="Unassembled WGS sequence"/>
</dbReference>
<keyword evidence="4" id="KW-0378">Hydrolase</keyword>
<sequence length="871" mass="95796">MNFKYMDTKKHYKMYKSGKKWCYAAIATLSVALGVFAANGATAQADDVNPITTLNTTSESADTNSTAMENEASTVTTPQGNTKDESANQNGTSVESNLASISETTKQQASQPTTWEPKNVELQKPSTNADQSNNGWLDNISISNGQLNVNGWNVSNQDYGKDYHYIIVYDQSQNKELSRQLIQNTQRDDVQKAYPNVYNSQFSGFNVSFNITSADYLNDNIQIISRYTSDPLGNTNYVDHWFSPVTFKNNETQSIDYITNNGDGTITVSGTDANNQTYGKSNHYIILYDATTGKQLDAVKVNNTASDLAYNNVYNAGNAKFTAQLNYGGLTSLNDRIAIVSRYSSYDGGNGDDGVASHKTDHWFYLDNTNRSNLDNFDLSNGSNLMVSGWNADDNSVFANNHYLILFDNTTQKQVASKKVTTIDRSDVEKAYQNYIIGNKSGFDTTFDSSLLTKGHNYTVVSRYSTSADGNGNDGLHVDNWMGNITIDGAHYAIDSIKQTANGIQLIGWMADNAQVDGENNAYIIVLNDGKEIKRQKITLTQRPDVANAYKNISDSLNSGFNATINLNTASLNGNLQFVLRFAGADGETNHSDQYTQTYATNEGNIDTFNINGNSIQVSGWHAAMNAEGMNHEFIIVTDLNGNELYRTKLTSDQKNISRNDVANVYPWIANANQSGFSTSLPLTDTMQHKGIKVIHRLTSSDDGNSNYSDFTTAEYINSGWQGNSYYDPYTGQKVTGTVTIDGKSYTFDNNGNLMTKQQQAVDKALSAKGTPYVWGGNKPGGFDCSGLVQWAYGLGSNYRTTYQQTTLGAHHRDVYNAPKGALVFFGSDSAPYHVGISLGNGTFVHAPEPGDVVKTTSMRYYTPSYYIVLN</sequence>
<evidence type="ECO:0000256" key="7">
    <source>
        <dbReference type="SAM" id="SignalP"/>
    </source>
</evidence>
<organism evidence="9 10">
    <name type="scientific">Limosilactobacillus coleohominis</name>
    <dbReference type="NCBI Taxonomy" id="181675"/>
    <lineage>
        <taxon>Bacteria</taxon>
        <taxon>Bacillati</taxon>
        <taxon>Bacillota</taxon>
        <taxon>Bacilli</taxon>
        <taxon>Lactobacillales</taxon>
        <taxon>Lactobacillaceae</taxon>
        <taxon>Limosilactobacillus</taxon>
    </lineage>
</organism>
<dbReference type="Gene3D" id="3.90.1720.10">
    <property type="entry name" value="endopeptidase domain like (from Nostoc punctiforme)"/>
    <property type="match status" value="1"/>
</dbReference>
<feature type="signal peptide" evidence="7">
    <location>
        <begin position="1"/>
        <end position="37"/>
    </location>
</feature>
<keyword evidence="10" id="KW-1185">Reference proteome</keyword>
<dbReference type="Pfam" id="PF19258">
    <property type="entry name" value="KxYKxGKxW_sig"/>
    <property type="match status" value="1"/>
</dbReference>
<accession>A0ABS2H1N7</accession>
<name>A0ABS2H1N7_9LACO</name>
<evidence type="ECO:0000256" key="4">
    <source>
        <dbReference type="ARBA" id="ARBA00022801"/>
    </source>
</evidence>
<feature type="domain" description="NlpC/P60" evidence="8">
    <location>
        <begin position="755"/>
        <end position="871"/>
    </location>
</feature>
<dbReference type="PANTHER" id="PTHR47359:SF3">
    <property type="entry name" value="NLP_P60 DOMAIN-CONTAINING PROTEIN-RELATED"/>
    <property type="match status" value="1"/>
</dbReference>
<dbReference type="NCBIfam" id="TIGR03715">
    <property type="entry name" value="KxYKxGKxW"/>
    <property type="match status" value="1"/>
</dbReference>
<evidence type="ECO:0000256" key="5">
    <source>
        <dbReference type="ARBA" id="ARBA00022807"/>
    </source>
</evidence>
<feature type="compositionally biased region" description="Polar residues" evidence="6">
    <location>
        <begin position="124"/>
        <end position="133"/>
    </location>
</feature>
<dbReference type="SUPFAM" id="SSF54001">
    <property type="entry name" value="Cysteine proteinases"/>
    <property type="match status" value="1"/>
</dbReference>
<keyword evidence="5" id="KW-0788">Thiol protease</keyword>
<gene>
    <name evidence="9" type="ORF">H5975_06970</name>
</gene>
<dbReference type="InterPro" id="IPR051794">
    <property type="entry name" value="PG_Endopeptidase_C40"/>
</dbReference>
<evidence type="ECO:0000256" key="1">
    <source>
        <dbReference type="ARBA" id="ARBA00007074"/>
    </source>
</evidence>
<dbReference type="InterPro" id="IPR000064">
    <property type="entry name" value="NLP_P60_dom"/>
</dbReference>
<dbReference type="InterPro" id="IPR038765">
    <property type="entry name" value="Papain-like_cys_pep_sf"/>
</dbReference>
<evidence type="ECO:0000256" key="3">
    <source>
        <dbReference type="ARBA" id="ARBA00022729"/>
    </source>
</evidence>
<comment type="caution">
    <text evidence="9">The sequence shown here is derived from an EMBL/GenBank/DDBJ whole genome shotgun (WGS) entry which is preliminary data.</text>
</comment>
<feature type="compositionally biased region" description="Polar residues" evidence="6">
    <location>
        <begin position="53"/>
        <end position="116"/>
    </location>
</feature>
<dbReference type="Pfam" id="PF00877">
    <property type="entry name" value="NLPC_P60"/>
    <property type="match status" value="1"/>
</dbReference>
<evidence type="ECO:0000313" key="9">
    <source>
        <dbReference type="EMBL" id="MBM6941204.1"/>
    </source>
</evidence>
<dbReference type="PROSITE" id="PS51935">
    <property type="entry name" value="NLPC_P60"/>
    <property type="match status" value="1"/>
</dbReference>
<reference evidence="9 10" key="1">
    <citation type="journal article" date="2021" name="Sci. Rep.">
        <title>The distribution of antibiotic resistance genes in chicken gut microbiota commensals.</title>
        <authorList>
            <person name="Juricova H."/>
            <person name="Matiasovicova J."/>
            <person name="Kubasova T."/>
            <person name="Cejkova D."/>
            <person name="Rychlik I."/>
        </authorList>
    </citation>
    <scope>NUCLEOTIDE SEQUENCE [LARGE SCALE GENOMIC DNA]</scope>
    <source>
        <strain evidence="9 10">An574</strain>
    </source>
</reference>
<protein>
    <submittedName>
        <fullName evidence="9">C40 family peptidase</fullName>
    </submittedName>
</protein>
<evidence type="ECO:0000256" key="2">
    <source>
        <dbReference type="ARBA" id="ARBA00022670"/>
    </source>
</evidence>
<comment type="similarity">
    <text evidence="1">Belongs to the peptidase C40 family.</text>
</comment>
<evidence type="ECO:0000256" key="6">
    <source>
        <dbReference type="SAM" id="MobiDB-lite"/>
    </source>
</evidence>
<keyword evidence="3 7" id="KW-0732">Signal</keyword>
<evidence type="ECO:0000259" key="8">
    <source>
        <dbReference type="PROSITE" id="PS51935"/>
    </source>
</evidence>